<dbReference type="EMBL" id="JAEVFJ010000005">
    <property type="protein sequence ID" value="KAH8104663.1"/>
    <property type="molecule type" value="Genomic_DNA"/>
</dbReference>
<organism evidence="2 3">
    <name type="scientific">Cristinia sonorae</name>
    <dbReference type="NCBI Taxonomy" id="1940300"/>
    <lineage>
        <taxon>Eukaryota</taxon>
        <taxon>Fungi</taxon>
        <taxon>Dikarya</taxon>
        <taxon>Basidiomycota</taxon>
        <taxon>Agaricomycotina</taxon>
        <taxon>Agaricomycetes</taxon>
        <taxon>Agaricomycetidae</taxon>
        <taxon>Agaricales</taxon>
        <taxon>Pleurotineae</taxon>
        <taxon>Stephanosporaceae</taxon>
        <taxon>Cristinia</taxon>
    </lineage>
</organism>
<evidence type="ECO:0008006" key="4">
    <source>
        <dbReference type="Google" id="ProtNLM"/>
    </source>
</evidence>
<evidence type="ECO:0000313" key="2">
    <source>
        <dbReference type="EMBL" id="KAH8104663.1"/>
    </source>
</evidence>
<comment type="caution">
    <text evidence="2">The sequence shown here is derived from an EMBL/GenBank/DDBJ whole genome shotgun (WGS) entry which is preliminary data.</text>
</comment>
<accession>A0A8K0UU51</accession>
<evidence type="ECO:0000313" key="3">
    <source>
        <dbReference type="Proteomes" id="UP000813824"/>
    </source>
</evidence>
<protein>
    <recommendedName>
        <fullName evidence="4">F-box domain-containing protein</fullName>
    </recommendedName>
</protein>
<feature type="compositionally biased region" description="Low complexity" evidence="1">
    <location>
        <begin position="434"/>
        <end position="448"/>
    </location>
</feature>
<sequence length="546" mass="62087">MSPALNIPDFINTKFSGMLIPDSYSYDLSHLTPIDRLPVELLIDIFVACARDLDGSPFAPLVLSHVCRSWRDIIFSCPRIWQFLSLSDTRPHTSTDYQSLLWLQYSKLLPLDVRIEVTDVDRLLPLLISLFPHLHRWRRWHLTGKVTEDVDFTSFSKDGSRAILDDIQITMRGAGELQDMDINEGPHRYPVFAATQSYVKSLHMVSVRLDVLTLPPSFSMSAIRLRNLTISESTMEVVSDPVRMLEFLRFCPSLQTFHYYGFPQEPPSYPEPPLRPPIVSLPHLRVLLVRSTCAVRIILSHISAPFLNELYLEHTNMEFEPDIAPYPYDEEDGDSDDENHDFSQSPWSDHATGMGLRSLIKRCNPPLVVLAMDYADMRTKDFEWCFDRMGSLREFRIVASDMSDKVITMLAPFREVVIPSPSSSHYPYAEDGDASGSDSESSGSYPSPTDIFSPPSAMIPDPSALLRVRMPRLTSLQLWNCQRLSGDAIVHALRSRTRHTDQVVAEGRKEQWCLKIEEIAVIGCSDFYPRHAVDLGATLGNRLRLN</sequence>
<reference evidence="2" key="1">
    <citation type="journal article" date="2021" name="New Phytol.">
        <title>Evolutionary innovations through gain and loss of genes in the ectomycorrhizal Boletales.</title>
        <authorList>
            <person name="Wu G."/>
            <person name="Miyauchi S."/>
            <person name="Morin E."/>
            <person name="Kuo A."/>
            <person name="Drula E."/>
            <person name="Varga T."/>
            <person name="Kohler A."/>
            <person name="Feng B."/>
            <person name="Cao Y."/>
            <person name="Lipzen A."/>
            <person name="Daum C."/>
            <person name="Hundley H."/>
            <person name="Pangilinan J."/>
            <person name="Johnson J."/>
            <person name="Barry K."/>
            <person name="LaButti K."/>
            <person name="Ng V."/>
            <person name="Ahrendt S."/>
            <person name="Min B."/>
            <person name="Choi I.G."/>
            <person name="Park H."/>
            <person name="Plett J.M."/>
            <person name="Magnuson J."/>
            <person name="Spatafora J.W."/>
            <person name="Nagy L.G."/>
            <person name="Henrissat B."/>
            <person name="Grigoriev I.V."/>
            <person name="Yang Z.L."/>
            <person name="Xu J."/>
            <person name="Martin F.M."/>
        </authorList>
    </citation>
    <scope>NUCLEOTIDE SEQUENCE</scope>
    <source>
        <strain evidence="2">KKN 215</strain>
    </source>
</reference>
<keyword evidence="3" id="KW-1185">Reference proteome</keyword>
<dbReference type="Gene3D" id="1.20.1280.50">
    <property type="match status" value="1"/>
</dbReference>
<name>A0A8K0UU51_9AGAR</name>
<gene>
    <name evidence="2" type="ORF">BXZ70DRAFT_921913</name>
</gene>
<dbReference type="SUPFAM" id="SSF52047">
    <property type="entry name" value="RNI-like"/>
    <property type="match status" value="1"/>
</dbReference>
<feature type="region of interest" description="Disordered" evidence="1">
    <location>
        <begin position="424"/>
        <end position="456"/>
    </location>
</feature>
<dbReference type="AlphaFoldDB" id="A0A8K0UU51"/>
<evidence type="ECO:0000256" key="1">
    <source>
        <dbReference type="SAM" id="MobiDB-lite"/>
    </source>
</evidence>
<dbReference type="OrthoDB" id="3359674at2759"/>
<dbReference type="Proteomes" id="UP000813824">
    <property type="component" value="Unassembled WGS sequence"/>
</dbReference>
<proteinExistence type="predicted"/>